<comment type="caution">
    <text evidence="4">The sequence shown here is derived from an EMBL/GenBank/DDBJ whole genome shotgun (WGS) entry which is preliminary data.</text>
</comment>
<protein>
    <submittedName>
        <fullName evidence="4">Cystathionine gamma-lyase</fullName>
        <ecNumber evidence="4">4.4.1.1</ecNumber>
    </submittedName>
</protein>
<dbReference type="GO" id="GO:0005737">
    <property type="term" value="C:cytoplasm"/>
    <property type="evidence" value="ECO:0007669"/>
    <property type="project" value="TreeGrafter"/>
</dbReference>
<dbReference type="EMBL" id="VSSQ01000040">
    <property type="protein sequence ID" value="MPL68079.1"/>
    <property type="molecule type" value="Genomic_DNA"/>
</dbReference>
<dbReference type="InterPro" id="IPR000277">
    <property type="entry name" value="Cys/Met-Metab_PyrdxlP-dep_enz"/>
</dbReference>
<dbReference type="InterPro" id="IPR015421">
    <property type="entry name" value="PyrdxlP-dep_Trfase_major"/>
</dbReference>
<comment type="similarity">
    <text evidence="2">Belongs to the trans-sulfuration enzymes family.</text>
</comment>
<proteinExistence type="inferred from homology"/>
<accession>A0A644TNA4</accession>
<dbReference type="GO" id="GO:0016846">
    <property type="term" value="F:carbon-sulfur lyase activity"/>
    <property type="evidence" value="ECO:0007669"/>
    <property type="project" value="TreeGrafter"/>
</dbReference>
<dbReference type="SUPFAM" id="SSF53383">
    <property type="entry name" value="PLP-dependent transferases"/>
    <property type="match status" value="1"/>
</dbReference>
<comment type="cofactor">
    <cofactor evidence="1">
        <name>pyridoxal 5'-phosphate</name>
        <dbReference type="ChEBI" id="CHEBI:597326"/>
    </cofactor>
</comment>
<dbReference type="PANTHER" id="PTHR11808:SF90">
    <property type="entry name" value="CYSTATHIONINE GAMMA-SYNTHASE"/>
    <property type="match status" value="1"/>
</dbReference>
<organism evidence="4">
    <name type="scientific">bioreactor metagenome</name>
    <dbReference type="NCBI Taxonomy" id="1076179"/>
    <lineage>
        <taxon>unclassified sequences</taxon>
        <taxon>metagenomes</taxon>
        <taxon>ecological metagenomes</taxon>
    </lineage>
</organism>
<dbReference type="FunFam" id="3.40.640.10:FF:000009">
    <property type="entry name" value="Cystathionine gamma-synthase homolog"/>
    <property type="match status" value="1"/>
</dbReference>
<dbReference type="FunFam" id="3.90.1150.10:FF:000033">
    <property type="entry name" value="Cystathionine gamma-synthase"/>
    <property type="match status" value="1"/>
</dbReference>
<dbReference type="CDD" id="cd00614">
    <property type="entry name" value="CGS_like"/>
    <property type="match status" value="1"/>
</dbReference>
<dbReference type="InterPro" id="IPR015422">
    <property type="entry name" value="PyrdxlP-dep_Trfase_small"/>
</dbReference>
<dbReference type="GO" id="GO:0009086">
    <property type="term" value="P:methionine biosynthetic process"/>
    <property type="evidence" value="ECO:0007669"/>
    <property type="project" value="UniProtKB-ARBA"/>
</dbReference>
<dbReference type="Gene3D" id="3.40.640.10">
    <property type="entry name" value="Type I PLP-dependent aspartate aminotransferase-like (Major domain)"/>
    <property type="match status" value="1"/>
</dbReference>
<dbReference type="InterPro" id="IPR015424">
    <property type="entry name" value="PyrdxlP-dep_Trfase"/>
</dbReference>
<keyword evidence="3" id="KW-0663">Pyridoxal phosphate</keyword>
<dbReference type="PIRSF" id="PIRSF001434">
    <property type="entry name" value="CGS"/>
    <property type="match status" value="1"/>
</dbReference>
<dbReference type="GO" id="GO:0019346">
    <property type="term" value="P:transsulfuration"/>
    <property type="evidence" value="ECO:0007669"/>
    <property type="project" value="InterPro"/>
</dbReference>
<dbReference type="Gene3D" id="3.90.1150.10">
    <property type="entry name" value="Aspartate Aminotransferase, domain 1"/>
    <property type="match status" value="1"/>
</dbReference>
<dbReference type="PANTHER" id="PTHR11808">
    <property type="entry name" value="TRANS-SULFURATION ENZYME FAMILY MEMBER"/>
    <property type="match status" value="1"/>
</dbReference>
<evidence type="ECO:0000256" key="2">
    <source>
        <dbReference type="ARBA" id="ARBA00009077"/>
    </source>
</evidence>
<dbReference type="Pfam" id="PF01053">
    <property type="entry name" value="Cys_Met_Meta_PP"/>
    <property type="match status" value="1"/>
</dbReference>
<name>A0A644TNA4_9ZZZZ</name>
<dbReference type="AlphaFoldDB" id="A0A644TNA4"/>
<dbReference type="GO" id="GO:0030170">
    <property type="term" value="F:pyridoxal phosphate binding"/>
    <property type="evidence" value="ECO:0007669"/>
    <property type="project" value="InterPro"/>
</dbReference>
<dbReference type="PROSITE" id="PS00868">
    <property type="entry name" value="CYS_MET_METAB_PP"/>
    <property type="match status" value="1"/>
</dbReference>
<sequence length="377" mass="40898">MNISSKVVHIGVGTDEKTGAISTPIYQTASFQHPALGESTGFDYTRTHNPTRQVLEDGIAALEGGAAGFAFASGMAAITAVLLLYRSGDHIVTIQDCYGGTYRLLERVFSQFGLEASYVDGSVEQVLQAVTPATRAVFIETPTNPLMNIVDIAAIAKVCRDKSIQLIVDNTFLTPCFQRPLELGADIVVHSGTKYLAGHNDLLCGIVVAKDTELAKKIQFIQNSTGSILGPNDSWLLIRGLKTLAIRMQCHNENAQRIAEWLKGHSRVTAVYYPGLPDHQGKDIHDRQASGYGGMVAFTVDDPDLVPSILERVRLIQFAESLGGVESLITFPARQTHADIPADIRNRLGISDRLLRLSVGIEDVDDIISDLEQAIEG</sequence>
<reference evidence="4" key="1">
    <citation type="submission" date="2019-08" db="EMBL/GenBank/DDBJ databases">
        <authorList>
            <person name="Kucharzyk K."/>
            <person name="Murdoch R.W."/>
            <person name="Higgins S."/>
            <person name="Loffler F."/>
        </authorList>
    </citation>
    <scope>NUCLEOTIDE SEQUENCE</scope>
</reference>
<dbReference type="EC" id="4.4.1.1" evidence="4"/>
<keyword evidence="4" id="KW-0456">Lyase</keyword>
<gene>
    <name evidence="4" type="primary">mccB_3</name>
    <name evidence="4" type="ORF">SDC9_13792</name>
</gene>
<dbReference type="InterPro" id="IPR054542">
    <property type="entry name" value="Cys_met_metab_PP"/>
</dbReference>
<evidence type="ECO:0000256" key="1">
    <source>
        <dbReference type="ARBA" id="ARBA00001933"/>
    </source>
</evidence>
<evidence type="ECO:0000313" key="4">
    <source>
        <dbReference type="EMBL" id="MPL68079.1"/>
    </source>
</evidence>
<evidence type="ECO:0000256" key="3">
    <source>
        <dbReference type="ARBA" id="ARBA00022898"/>
    </source>
</evidence>